<proteinExistence type="predicted"/>
<reference evidence="1" key="1">
    <citation type="submission" date="2011-09" db="EMBL/GenBank/DDBJ databases">
        <title>The permanent draft genome of Mucilaginibacter paludis DSM 18603.</title>
        <authorList>
            <consortium name="US DOE Joint Genome Institute (JGI-PGF)"/>
            <person name="Lucas S."/>
            <person name="Han J."/>
            <person name="Lapidus A."/>
            <person name="Bruce D."/>
            <person name="Goodwin L."/>
            <person name="Pitluck S."/>
            <person name="Peters L."/>
            <person name="Kyrpides N."/>
            <person name="Mavromatis K."/>
            <person name="Ivanova N."/>
            <person name="Mikhailova N."/>
            <person name="Held B."/>
            <person name="Detter J.C."/>
            <person name="Tapia R."/>
            <person name="Han C."/>
            <person name="Land M."/>
            <person name="Hauser L."/>
            <person name="Markowitz V."/>
            <person name="Cheng J.-F."/>
            <person name="Hugenholtz P."/>
            <person name="Woyke T."/>
            <person name="Wu D."/>
            <person name="Tindall B."/>
            <person name="Brambilla E."/>
            <person name="Klenk H.-P."/>
            <person name="Eisen J.A."/>
        </authorList>
    </citation>
    <scope>NUCLEOTIDE SEQUENCE [LARGE SCALE GENOMIC DNA]</scope>
    <source>
        <strain evidence="1">DSM 18603</strain>
    </source>
</reference>
<name>H1Y5M9_9SPHI</name>
<dbReference type="STRING" id="714943.Mucpa_5737"/>
<evidence type="ECO:0000313" key="2">
    <source>
        <dbReference type="Proteomes" id="UP000002774"/>
    </source>
</evidence>
<dbReference type="HOGENOM" id="CLU_1968064_0_0_10"/>
<dbReference type="AlphaFoldDB" id="H1Y5M9"/>
<dbReference type="Proteomes" id="UP000002774">
    <property type="component" value="Chromosome"/>
</dbReference>
<keyword evidence="2" id="KW-1185">Reference proteome</keyword>
<protein>
    <submittedName>
        <fullName evidence="1">Uncharacterized protein</fullName>
    </submittedName>
</protein>
<evidence type="ECO:0000313" key="1">
    <source>
        <dbReference type="EMBL" id="EHQ29805.1"/>
    </source>
</evidence>
<dbReference type="RefSeq" id="WP_008511203.1">
    <property type="nucleotide sequence ID" value="NZ_CM001403.1"/>
</dbReference>
<organism evidence="1 2">
    <name type="scientific">Mucilaginibacter paludis DSM 18603</name>
    <dbReference type="NCBI Taxonomy" id="714943"/>
    <lineage>
        <taxon>Bacteria</taxon>
        <taxon>Pseudomonadati</taxon>
        <taxon>Bacteroidota</taxon>
        <taxon>Sphingobacteriia</taxon>
        <taxon>Sphingobacteriales</taxon>
        <taxon>Sphingobacteriaceae</taxon>
        <taxon>Mucilaginibacter</taxon>
    </lineage>
</organism>
<gene>
    <name evidence="1" type="ORF">Mucpa_5737</name>
</gene>
<sequence>MKKLLLCLLITVLIAWNIFPELSCKLNKSEFSVFYNSHEFAHGDFINANYNVYTLNEVANLSDNDFYKILPCYKKRDLTNVILIAEIFRINPAYSDVTIGQNGNAINYFDKKKKSKEQLIFNATKFQ</sequence>
<accession>H1Y5M9</accession>
<dbReference type="EMBL" id="CM001403">
    <property type="protein sequence ID" value="EHQ29805.1"/>
    <property type="molecule type" value="Genomic_DNA"/>
</dbReference>